<dbReference type="InterPro" id="IPR013762">
    <property type="entry name" value="Integrase-like_cat_sf"/>
</dbReference>
<evidence type="ECO:0000313" key="4">
    <source>
        <dbReference type="Proteomes" id="UP001186944"/>
    </source>
</evidence>
<evidence type="ECO:0000259" key="2">
    <source>
        <dbReference type="Pfam" id="PF00589"/>
    </source>
</evidence>
<dbReference type="Proteomes" id="UP001186944">
    <property type="component" value="Unassembled WGS sequence"/>
</dbReference>
<dbReference type="AlphaFoldDB" id="A0AA88XFS0"/>
<keyword evidence="1" id="KW-0233">DNA recombination</keyword>
<dbReference type="Pfam" id="PF00589">
    <property type="entry name" value="Phage_integrase"/>
    <property type="match status" value="1"/>
</dbReference>
<dbReference type="InterPro" id="IPR011010">
    <property type="entry name" value="DNA_brk_join_enz"/>
</dbReference>
<sequence length="380" mass="43188">MLMEGQKACLKIRPQSITNSLVNMRAAINRHLHDLDLDMDIVRDKEFLHANRALDGTLKNQTKKGIARSTEHKKVINTNDLRKIPTYLSTGYRSSPIILRQAVWFLISMHFVTRGMEFHYQLLRDSFEIKADENGDEYASLTQETLQKNFQGGLCSEEAPQDRRMYAVNESELCPLKVLRFYLDHLHPESTHLFNHCDKEALLFPEKKDTWYIPKPLSKKGFSSFMRDVVKAADLSESYTPHCLRATAIQKMNDAGHEARHIMYMSGHRSESSLRCYNRECSTKQKKDLSMTLACAAAGKESPLHAPVPLALPSATITSPDCDDQRQLAVSNADEQVSLSLSQQNDNRSYMSQFLSTSGFMARSNFETVPSTSKCDTRVL</sequence>
<dbReference type="PANTHER" id="PTHR21446:SF6">
    <property type="entry name" value="MITOCHONDRIAL ANTIVIRAL-SIGNALING PROTEIN"/>
    <property type="match status" value="1"/>
</dbReference>
<comment type="caution">
    <text evidence="3">The sequence shown here is derived from an EMBL/GenBank/DDBJ whole genome shotgun (WGS) entry which is preliminary data.</text>
</comment>
<dbReference type="GO" id="GO:0003677">
    <property type="term" value="F:DNA binding"/>
    <property type="evidence" value="ECO:0007669"/>
    <property type="project" value="InterPro"/>
</dbReference>
<proteinExistence type="predicted"/>
<name>A0AA88XFS0_PINIB</name>
<feature type="domain" description="Tyr recombinase" evidence="2">
    <location>
        <begin position="198"/>
        <end position="279"/>
    </location>
</feature>
<dbReference type="GO" id="GO:0006310">
    <property type="term" value="P:DNA recombination"/>
    <property type="evidence" value="ECO:0007669"/>
    <property type="project" value="UniProtKB-KW"/>
</dbReference>
<accession>A0AA88XFS0</accession>
<dbReference type="InterPro" id="IPR052787">
    <property type="entry name" value="MAVS"/>
</dbReference>
<keyword evidence="4" id="KW-1185">Reference proteome</keyword>
<dbReference type="Gene3D" id="1.10.443.10">
    <property type="entry name" value="Intergrase catalytic core"/>
    <property type="match status" value="1"/>
</dbReference>
<gene>
    <name evidence="3" type="ORF">FSP39_015627</name>
</gene>
<dbReference type="SUPFAM" id="SSF56349">
    <property type="entry name" value="DNA breaking-rejoining enzymes"/>
    <property type="match status" value="1"/>
</dbReference>
<dbReference type="EMBL" id="VSWD01000013">
    <property type="protein sequence ID" value="KAK3084569.1"/>
    <property type="molecule type" value="Genomic_DNA"/>
</dbReference>
<reference evidence="3" key="1">
    <citation type="submission" date="2019-08" db="EMBL/GenBank/DDBJ databases">
        <title>The improved chromosome-level genome for the pearl oyster Pinctada fucata martensii using PacBio sequencing and Hi-C.</title>
        <authorList>
            <person name="Zheng Z."/>
        </authorList>
    </citation>
    <scope>NUCLEOTIDE SEQUENCE</scope>
    <source>
        <strain evidence="3">ZZ-2019</strain>
        <tissue evidence="3">Adductor muscle</tissue>
    </source>
</reference>
<protein>
    <recommendedName>
        <fullName evidence="2">Tyr recombinase domain-containing protein</fullName>
    </recommendedName>
</protein>
<dbReference type="InterPro" id="IPR002104">
    <property type="entry name" value="Integrase_catalytic"/>
</dbReference>
<dbReference type="PANTHER" id="PTHR21446">
    <property type="entry name" value="DUF3504 DOMAIN-CONTAINING PROTEIN"/>
    <property type="match status" value="1"/>
</dbReference>
<evidence type="ECO:0000256" key="1">
    <source>
        <dbReference type="ARBA" id="ARBA00023172"/>
    </source>
</evidence>
<dbReference type="GO" id="GO:0015074">
    <property type="term" value="P:DNA integration"/>
    <property type="evidence" value="ECO:0007669"/>
    <property type="project" value="InterPro"/>
</dbReference>
<evidence type="ECO:0000313" key="3">
    <source>
        <dbReference type="EMBL" id="KAK3084569.1"/>
    </source>
</evidence>
<organism evidence="3 4">
    <name type="scientific">Pinctada imbricata</name>
    <name type="common">Atlantic pearl-oyster</name>
    <name type="synonym">Pinctada martensii</name>
    <dbReference type="NCBI Taxonomy" id="66713"/>
    <lineage>
        <taxon>Eukaryota</taxon>
        <taxon>Metazoa</taxon>
        <taxon>Spiralia</taxon>
        <taxon>Lophotrochozoa</taxon>
        <taxon>Mollusca</taxon>
        <taxon>Bivalvia</taxon>
        <taxon>Autobranchia</taxon>
        <taxon>Pteriomorphia</taxon>
        <taxon>Pterioida</taxon>
        <taxon>Pterioidea</taxon>
        <taxon>Pteriidae</taxon>
        <taxon>Pinctada</taxon>
    </lineage>
</organism>